<dbReference type="PANTHER" id="PTHR48075:SF5">
    <property type="entry name" value="3-HYDROXYBUTYRYL-COA DEHYDROGENASE"/>
    <property type="match status" value="1"/>
</dbReference>
<evidence type="ECO:0000256" key="5">
    <source>
        <dbReference type="SAM" id="MobiDB-lite"/>
    </source>
</evidence>
<dbReference type="EC" id="1.1.1.-" evidence="8"/>
<organism evidence="8">
    <name type="scientific">Pseudomonas aeruginosa</name>
    <dbReference type="NCBI Taxonomy" id="287"/>
    <lineage>
        <taxon>Bacteria</taxon>
        <taxon>Pseudomonadati</taxon>
        <taxon>Pseudomonadota</taxon>
        <taxon>Gammaproteobacteria</taxon>
        <taxon>Pseudomonadales</taxon>
        <taxon>Pseudomonadaceae</taxon>
        <taxon>Pseudomonas</taxon>
    </lineage>
</organism>
<dbReference type="InterPro" id="IPR006176">
    <property type="entry name" value="3-OHacyl-CoA_DH_NAD-bd"/>
</dbReference>
<sequence length="351" mass="38136">MPDIRCIAVVGTGAMGTGIAQIAAQAGLTVWLFDSRAEAAAEARQRLRQTFESLCGKGKLSAADAEAAQNRLRVAERLEQLGDCELVVEAIVERLEAKQELLRRLEAIVAPETILASNTSSLSITAIAAACERPQRVAGFHFFNPVPLMRVVEVVDGLASAPEVGDALLALAARLGHRGVRTKDSPGFIVNHAGRAYGTEALRILGEGVAECAEIDRVLRECAGFRMGPFELLDLTGLDVSHPVMESIYQQYYQEPRYRPHPLTRQLLAAGRLGRKSGQGFYRYVDGQPQDKPGPQPVPQAAIRPPVWLGCENEDDRRTLAELLHRPASSRKPANALPPQRSACWPPGART</sequence>
<gene>
    <name evidence="8" type="primary">paaH_1</name>
    <name evidence="8" type="ORF">TUEID40_00929</name>
</gene>
<dbReference type="GO" id="GO:0008691">
    <property type="term" value="F:3-hydroxybutyryl-CoA dehydrogenase activity"/>
    <property type="evidence" value="ECO:0007669"/>
    <property type="project" value="TreeGrafter"/>
</dbReference>
<dbReference type="SUPFAM" id="SSF48179">
    <property type="entry name" value="6-phosphogluconate dehydrogenase C-terminal domain-like"/>
    <property type="match status" value="1"/>
</dbReference>
<dbReference type="InterPro" id="IPR022694">
    <property type="entry name" value="3-OHacyl-CoA_DH"/>
</dbReference>
<feature type="binding site" evidence="4">
    <location>
        <position position="276"/>
    </location>
    <ligand>
        <name>NAD(+)</name>
        <dbReference type="ChEBI" id="CHEBI:57540"/>
    </ligand>
</feature>
<dbReference type="AlphaFoldDB" id="A0A5E5QUN8"/>
<dbReference type="GO" id="GO:0070403">
    <property type="term" value="F:NAD+ binding"/>
    <property type="evidence" value="ECO:0007669"/>
    <property type="project" value="InterPro"/>
</dbReference>
<dbReference type="Gene3D" id="1.10.1040.50">
    <property type="match status" value="1"/>
</dbReference>
<dbReference type="InterPro" id="IPR006108">
    <property type="entry name" value="3HC_DH_C"/>
</dbReference>
<reference evidence="8" key="1">
    <citation type="submission" date="2019-09" db="EMBL/GenBank/DDBJ databases">
        <authorList>
            <person name="Gross C."/>
            <person name="Bohn E."/>
        </authorList>
    </citation>
    <scope>NUCLEOTIDE SEQUENCE</scope>
    <source>
        <strain evidence="8">ID40</strain>
    </source>
</reference>
<proteinExistence type="predicted"/>
<evidence type="ECO:0000256" key="3">
    <source>
        <dbReference type="PIRSR" id="PIRSR000105-1"/>
    </source>
</evidence>
<dbReference type="Pfam" id="PF02737">
    <property type="entry name" value="3HCDH_N"/>
    <property type="match status" value="1"/>
</dbReference>
<dbReference type="Gene3D" id="3.40.50.720">
    <property type="entry name" value="NAD(P)-binding Rossmann-like Domain"/>
    <property type="match status" value="1"/>
</dbReference>
<feature type="binding site" evidence="4">
    <location>
        <begin position="11"/>
        <end position="16"/>
    </location>
    <ligand>
        <name>NAD(+)</name>
        <dbReference type="ChEBI" id="CHEBI:57540"/>
    </ligand>
</feature>
<evidence type="ECO:0000256" key="2">
    <source>
        <dbReference type="ARBA" id="ARBA00023027"/>
    </source>
</evidence>
<accession>A0A5E5QUN8</accession>
<feature type="site" description="Important for catalytic activity" evidence="3">
    <location>
        <position position="141"/>
    </location>
</feature>
<feature type="domain" description="3-hydroxyacyl-CoA dehydrogenase C-terminal" evidence="6">
    <location>
        <begin position="187"/>
        <end position="284"/>
    </location>
</feature>
<dbReference type="NCBIfam" id="NF006124">
    <property type="entry name" value="PRK08268.1"/>
    <property type="match status" value="1"/>
</dbReference>
<keyword evidence="2 4" id="KW-0520">NAD</keyword>
<dbReference type="InterPro" id="IPR008927">
    <property type="entry name" value="6-PGluconate_DH-like_C_sf"/>
</dbReference>
<feature type="binding site" evidence="4">
    <location>
        <position position="98"/>
    </location>
    <ligand>
        <name>NAD(+)</name>
        <dbReference type="ChEBI" id="CHEBI:57540"/>
    </ligand>
</feature>
<dbReference type="PIRSF" id="PIRSF000105">
    <property type="entry name" value="HCDH"/>
    <property type="match status" value="1"/>
</dbReference>
<evidence type="ECO:0000256" key="4">
    <source>
        <dbReference type="PIRSR" id="PIRSR000105-2"/>
    </source>
</evidence>
<dbReference type="GO" id="GO:0006635">
    <property type="term" value="P:fatty acid beta-oxidation"/>
    <property type="evidence" value="ECO:0007669"/>
    <property type="project" value="TreeGrafter"/>
</dbReference>
<feature type="domain" description="3-hydroxyacyl-CoA dehydrogenase NAD binding" evidence="7">
    <location>
        <begin position="7"/>
        <end position="184"/>
    </location>
</feature>
<evidence type="ECO:0000313" key="8">
    <source>
        <dbReference type="EMBL" id="VVH79775.1"/>
    </source>
</evidence>
<feature type="binding site" evidence="4">
    <location>
        <position position="120"/>
    </location>
    <ligand>
        <name>NAD(+)</name>
        <dbReference type="ChEBI" id="CHEBI:57540"/>
    </ligand>
</feature>
<evidence type="ECO:0000259" key="7">
    <source>
        <dbReference type="Pfam" id="PF02737"/>
    </source>
</evidence>
<dbReference type="SUPFAM" id="SSF51735">
    <property type="entry name" value="NAD(P)-binding Rossmann-fold domains"/>
    <property type="match status" value="1"/>
</dbReference>
<dbReference type="InterPro" id="IPR036291">
    <property type="entry name" value="NAD(P)-bd_dom_sf"/>
</dbReference>
<feature type="binding site" evidence="4">
    <location>
        <position position="34"/>
    </location>
    <ligand>
        <name>NAD(+)</name>
        <dbReference type="ChEBI" id="CHEBI:57540"/>
    </ligand>
</feature>
<protein>
    <submittedName>
        <fullName evidence="8">3-hydroxyadipyl-CoA dehydrogenase</fullName>
        <ecNumber evidence="8">1.1.1.-</ecNumber>
    </submittedName>
</protein>
<dbReference type="Pfam" id="PF00725">
    <property type="entry name" value="3HCDH"/>
    <property type="match status" value="1"/>
</dbReference>
<name>A0A5E5QUN8_PSEAI</name>
<evidence type="ECO:0000256" key="1">
    <source>
        <dbReference type="ARBA" id="ARBA00023002"/>
    </source>
</evidence>
<dbReference type="EMBL" id="LR700248">
    <property type="protein sequence ID" value="VVH79775.1"/>
    <property type="molecule type" value="Genomic_DNA"/>
</dbReference>
<dbReference type="FunFam" id="3.40.50.720:FF:000009">
    <property type="entry name" value="Fatty oxidation complex, alpha subunit"/>
    <property type="match status" value="1"/>
</dbReference>
<dbReference type="PANTHER" id="PTHR48075">
    <property type="entry name" value="3-HYDROXYACYL-COA DEHYDROGENASE FAMILY PROTEIN"/>
    <property type="match status" value="1"/>
</dbReference>
<keyword evidence="1 8" id="KW-0560">Oxidoreductase</keyword>
<feature type="region of interest" description="Disordered" evidence="5">
    <location>
        <begin position="323"/>
        <end position="351"/>
    </location>
</feature>
<feature type="binding site" evidence="4">
    <location>
        <position position="93"/>
    </location>
    <ligand>
        <name>NAD(+)</name>
        <dbReference type="ChEBI" id="CHEBI:57540"/>
    </ligand>
</feature>
<evidence type="ECO:0000259" key="6">
    <source>
        <dbReference type="Pfam" id="PF00725"/>
    </source>
</evidence>
<feature type="binding site" evidence="4">
    <location>
        <position position="144"/>
    </location>
    <ligand>
        <name>NAD(+)</name>
        <dbReference type="ChEBI" id="CHEBI:57540"/>
    </ligand>
</feature>